<dbReference type="InterPro" id="IPR001709">
    <property type="entry name" value="Flavoprot_Pyr_Nucl_cyt_Rdtase"/>
</dbReference>
<dbReference type="Pfam" id="PF00175">
    <property type="entry name" value="NAD_binding_1"/>
    <property type="match status" value="1"/>
</dbReference>
<evidence type="ECO:0000256" key="3">
    <source>
        <dbReference type="ARBA" id="ARBA00022605"/>
    </source>
</evidence>
<dbReference type="PANTHER" id="PTHR19384">
    <property type="entry name" value="NITRIC OXIDE SYNTHASE-RELATED"/>
    <property type="match status" value="1"/>
</dbReference>
<evidence type="ECO:0000256" key="11">
    <source>
        <dbReference type="ARBA" id="ARBA00039088"/>
    </source>
</evidence>
<evidence type="ECO:0000313" key="16">
    <source>
        <dbReference type="EMBL" id="TPX70481.1"/>
    </source>
</evidence>
<keyword evidence="9" id="KW-0560">Oxidoreductase</keyword>
<dbReference type="SUPFAM" id="SSF52343">
    <property type="entry name" value="Ferredoxin reductase-like, C-terminal NADP-linked domain"/>
    <property type="match status" value="1"/>
</dbReference>
<dbReference type="InterPro" id="IPR001433">
    <property type="entry name" value="OxRdtase_FAD/NAD-bd"/>
</dbReference>
<dbReference type="AlphaFoldDB" id="A0A507F2L9"/>
<evidence type="ECO:0000256" key="10">
    <source>
        <dbReference type="ARBA" id="ARBA00023167"/>
    </source>
</evidence>
<dbReference type="PANTHER" id="PTHR19384:SF84">
    <property type="entry name" value="METHIONINE SYNTHASE REDUCTASE"/>
    <property type="match status" value="1"/>
</dbReference>
<dbReference type="PRINTS" id="PR00371">
    <property type="entry name" value="FPNCR"/>
</dbReference>
<keyword evidence="5" id="KW-0288">FMN</keyword>
<dbReference type="OrthoDB" id="1856718at2759"/>
<evidence type="ECO:0000256" key="9">
    <source>
        <dbReference type="ARBA" id="ARBA00023002"/>
    </source>
</evidence>
<accession>A0A507F2L9</accession>
<dbReference type="EC" id="1.16.1.8" evidence="11"/>
<dbReference type="InterPro" id="IPR017927">
    <property type="entry name" value="FAD-bd_FR_type"/>
</dbReference>
<dbReference type="Proteomes" id="UP000320333">
    <property type="component" value="Unassembled WGS sequence"/>
</dbReference>
<dbReference type="GO" id="GO:0009086">
    <property type="term" value="P:methionine biosynthetic process"/>
    <property type="evidence" value="ECO:0007669"/>
    <property type="project" value="UniProtKB-KW"/>
</dbReference>
<evidence type="ECO:0000256" key="5">
    <source>
        <dbReference type="ARBA" id="ARBA00022643"/>
    </source>
</evidence>
<comment type="caution">
    <text evidence="16">The sequence shown here is derived from an EMBL/GenBank/DDBJ whole genome shotgun (WGS) entry which is preliminary data.</text>
</comment>
<dbReference type="InterPro" id="IPR023173">
    <property type="entry name" value="NADPH_Cyt_P450_Rdtase_alpha"/>
</dbReference>
<dbReference type="GO" id="GO:0010181">
    <property type="term" value="F:FMN binding"/>
    <property type="evidence" value="ECO:0007669"/>
    <property type="project" value="InterPro"/>
</dbReference>
<feature type="region of interest" description="Disordered" evidence="13">
    <location>
        <begin position="175"/>
        <end position="197"/>
    </location>
</feature>
<evidence type="ECO:0000256" key="8">
    <source>
        <dbReference type="ARBA" id="ARBA00022857"/>
    </source>
</evidence>
<evidence type="ECO:0000256" key="4">
    <source>
        <dbReference type="ARBA" id="ARBA00022630"/>
    </source>
</evidence>
<gene>
    <name evidence="16" type="ORF">CcCBS67573_g06542</name>
</gene>
<keyword evidence="17" id="KW-1185">Reference proteome</keyword>
<evidence type="ECO:0000256" key="2">
    <source>
        <dbReference type="ARBA" id="ARBA00001974"/>
    </source>
</evidence>
<organism evidence="16 17">
    <name type="scientific">Chytriomyces confervae</name>
    <dbReference type="NCBI Taxonomy" id="246404"/>
    <lineage>
        <taxon>Eukaryota</taxon>
        <taxon>Fungi</taxon>
        <taxon>Fungi incertae sedis</taxon>
        <taxon>Chytridiomycota</taxon>
        <taxon>Chytridiomycota incertae sedis</taxon>
        <taxon>Chytridiomycetes</taxon>
        <taxon>Chytridiales</taxon>
        <taxon>Chytriomycetaceae</taxon>
        <taxon>Chytriomyces</taxon>
    </lineage>
</organism>
<keyword evidence="4" id="KW-0285">Flavoprotein</keyword>
<keyword evidence="6" id="KW-0949">S-adenosyl-L-methionine</keyword>
<dbReference type="InterPro" id="IPR003097">
    <property type="entry name" value="CysJ-like_FAD-binding"/>
</dbReference>
<comment type="cofactor">
    <cofactor evidence="1">
        <name>FMN</name>
        <dbReference type="ChEBI" id="CHEBI:58210"/>
    </cofactor>
</comment>
<evidence type="ECO:0000259" key="15">
    <source>
        <dbReference type="PROSITE" id="PS51384"/>
    </source>
</evidence>
<dbReference type="Gene3D" id="1.20.990.10">
    <property type="entry name" value="NADPH-cytochrome p450 Reductase, Chain A, domain 3"/>
    <property type="match status" value="1"/>
</dbReference>
<dbReference type="STRING" id="246404.A0A507F2L9"/>
<dbReference type="InterPro" id="IPR029039">
    <property type="entry name" value="Flavoprotein-like_sf"/>
</dbReference>
<keyword evidence="7" id="KW-0274">FAD</keyword>
<dbReference type="PRINTS" id="PR00369">
    <property type="entry name" value="FLAVODOXIN"/>
</dbReference>
<dbReference type="Pfam" id="PF00667">
    <property type="entry name" value="FAD_binding_1"/>
    <property type="match status" value="1"/>
</dbReference>
<dbReference type="InterPro" id="IPR001094">
    <property type="entry name" value="Flavdoxin-like"/>
</dbReference>
<dbReference type="PROSITE" id="PS51384">
    <property type="entry name" value="FAD_FR"/>
    <property type="match status" value="1"/>
</dbReference>
<dbReference type="Gene3D" id="2.40.30.10">
    <property type="entry name" value="Translation factors"/>
    <property type="match status" value="1"/>
</dbReference>
<protein>
    <recommendedName>
        <fullName evidence="12">Methionine synthase reductase</fullName>
        <ecNumber evidence="11">1.16.1.8</ecNumber>
    </recommendedName>
</protein>
<evidence type="ECO:0000256" key="12">
    <source>
        <dbReference type="ARBA" id="ARBA00040659"/>
    </source>
</evidence>
<keyword evidence="8" id="KW-0521">NADP</keyword>
<dbReference type="EMBL" id="QEAP01000285">
    <property type="protein sequence ID" value="TPX70481.1"/>
    <property type="molecule type" value="Genomic_DNA"/>
</dbReference>
<feature type="domain" description="FAD-binding FR-type" evidence="15">
    <location>
        <begin position="292"/>
        <end position="536"/>
    </location>
</feature>
<keyword evidence="10" id="KW-0486">Methionine biosynthesis</keyword>
<dbReference type="Pfam" id="PF00258">
    <property type="entry name" value="Flavodoxin_1"/>
    <property type="match status" value="1"/>
</dbReference>
<evidence type="ECO:0000313" key="17">
    <source>
        <dbReference type="Proteomes" id="UP000320333"/>
    </source>
</evidence>
<evidence type="ECO:0000256" key="13">
    <source>
        <dbReference type="SAM" id="MobiDB-lite"/>
    </source>
</evidence>
<dbReference type="PROSITE" id="PS50902">
    <property type="entry name" value="FLAVODOXIN_LIKE"/>
    <property type="match status" value="1"/>
</dbReference>
<comment type="cofactor">
    <cofactor evidence="2">
        <name>FAD</name>
        <dbReference type="ChEBI" id="CHEBI:57692"/>
    </cofactor>
</comment>
<reference evidence="16 17" key="1">
    <citation type="journal article" date="2019" name="Sci. Rep.">
        <title>Comparative genomics of chytrid fungi reveal insights into the obligate biotrophic and pathogenic lifestyle of Synchytrium endobioticum.</title>
        <authorList>
            <person name="van de Vossenberg B.T.L.H."/>
            <person name="Warris S."/>
            <person name="Nguyen H.D.T."/>
            <person name="van Gent-Pelzer M.P.E."/>
            <person name="Joly D.L."/>
            <person name="van de Geest H.C."/>
            <person name="Bonants P.J.M."/>
            <person name="Smith D.S."/>
            <person name="Levesque C.A."/>
            <person name="van der Lee T.A.J."/>
        </authorList>
    </citation>
    <scope>NUCLEOTIDE SEQUENCE [LARGE SCALE GENOMIC DNA]</scope>
    <source>
        <strain evidence="16 17">CBS 675.73</strain>
    </source>
</reference>
<dbReference type="GO" id="GO:0005829">
    <property type="term" value="C:cytosol"/>
    <property type="evidence" value="ECO:0007669"/>
    <property type="project" value="TreeGrafter"/>
</dbReference>
<dbReference type="Gene3D" id="3.40.50.360">
    <property type="match status" value="1"/>
</dbReference>
<evidence type="ECO:0000256" key="7">
    <source>
        <dbReference type="ARBA" id="ARBA00022827"/>
    </source>
</evidence>
<dbReference type="SUPFAM" id="SSF52218">
    <property type="entry name" value="Flavoproteins"/>
    <property type="match status" value="1"/>
</dbReference>
<dbReference type="SUPFAM" id="SSF63380">
    <property type="entry name" value="Riboflavin synthase domain-like"/>
    <property type="match status" value="1"/>
</dbReference>
<dbReference type="FunFam" id="3.40.50.360:FF:000059">
    <property type="entry name" value="5-methyltetrahydrofolate-homocysteine methyltransferase reductase"/>
    <property type="match status" value="1"/>
</dbReference>
<dbReference type="InterPro" id="IPR008254">
    <property type="entry name" value="Flavodoxin/NO_synth"/>
</dbReference>
<dbReference type="InterPro" id="IPR039261">
    <property type="entry name" value="FNR_nucleotide-bd"/>
</dbReference>
<evidence type="ECO:0000256" key="1">
    <source>
        <dbReference type="ARBA" id="ARBA00001917"/>
    </source>
</evidence>
<sequence length="705" mass="76501">MTLASCIKLLYGSQTGNAESISKHLYEEALARGFDCSLAVLDDYEKVSFTDNCVLVIVVSTTGDGDFPDNTTKFFRWTRRGKKEDLVAAFAGKQFTVLALGDTNYTNFCQTGKRIERRLLELGATTFLPKGMADDGTGLEQVVDPWVSNLWKTLPTIVAQDIEKAKQFDEKATASASPFKKAKSETSTDAPETSKPAAVATASAVAGASATEVKNDDAMETTPSPYAPSKVAFDVSTLPKTAADVIGAAMIPTEYLSVSESGVVREPAIAKKSLFHLFEQKTANDPFEYTANNLFSSRISAHRYLTGKKALKQVLEVTLDLKDMNWSVQPGGVVGILAPNPDEVVLPLLKRLDIDGSKVLNVGFLNPGSSVGALPFVTDAPYTAYEAFRYFLDLNPPLRKPLLRVMAEYATDETERISLLHLTSTAGASLFKTIKQATPSFADLLETFQSVRGIPVNRILESLTRLQPRFYSISQIDETAGTATVAFNIVEYTHSVTGKSILGLCSNYLENVIKSPNYETIPVALFPKPNVVFAPPKEIAAPMILIAAGTGVTPFVSFLQSRANSARAEGGGDIADGILGETTLIHGRRFKDAAEGDRIYGAELDAYVQRRVLTSFIEVLSRDEENTSVKYVQDAIVLHGARICKSIRDGAYVYVCGGVEMARDVHASLLKVLGEHARIEGGEAGVKTYVKALATEGRYLKEIWS</sequence>
<dbReference type="Gene3D" id="3.40.50.80">
    <property type="entry name" value="Nucleotide-binding domain of ferredoxin-NADP reductase (FNR) module"/>
    <property type="match status" value="1"/>
</dbReference>
<dbReference type="GO" id="GO:0050667">
    <property type="term" value="P:homocysteine metabolic process"/>
    <property type="evidence" value="ECO:0007669"/>
    <property type="project" value="TreeGrafter"/>
</dbReference>
<evidence type="ECO:0000256" key="6">
    <source>
        <dbReference type="ARBA" id="ARBA00022691"/>
    </source>
</evidence>
<keyword evidence="3" id="KW-0028">Amino-acid biosynthesis</keyword>
<dbReference type="GO" id="GO:0050660">
    <property type="term" value="F:flavin adenine dinucleotide binding"/>
    <property type="evidence" value="ECO:0007669"/>
    <property type="project" value="TreeGrafter"/>
</dbReference>
<name>A0A507F2L9_9FUNG</name>
<feature type="domain" description="Flavodoxin-like" evidence="14">
    <location>
        <begin position="7"/>
        <end position="151"/>
    </location>
</feature>
<evidence type="ECO:0000259" key="14">
    <source>
        <dbReference type="PROSITE" id="PS50902"/>
    </source>
</evidence>
<dbReference type="GO" id="GO:0030586">
    <property type="term" value="F:[methionine synthase] reductase (NADPH) activity"/>
    <property type="evidence" value="ECO:0007669"/>
    <property type="project" value="UniProtKB-EC"/>
</dbReference>
<proteinExistence type="predicted"/>
<dbReference type="InterPro" id="IPR017938">
    <property type="entry name" value="Riboflavin_synthase-like_b-brl"/>
</dbReference>